<evidence type="ECO:0000256" key="1">
    <source>
        <dbReference type="ARBA" id="ARBA00006926"/>
    </source>
</evidence>
<keyword evidence="3 5" id="KW-0560">Oxidoreductase</keyword>
<evidence type="ECO:0000256" key="2">
    <source>
        <dbReference type="ARBA" id="ARBA00022559"/>
    </source>
</evidence>
<evidence type="ECO:0000256" key="4">
    <source>
        <dbReference type="PIRSR" id="PIRSR000303-1"/>
    </source>
</evidence>
<feature type="active site" evidence="4">
    <location>
        <position position="37"/>
    </location>
</feature>
<proteinExistence type="inferred from homology"/>
<dbReference type="Proteomes" id="UP000242243">
    <property type="component" value="Unassembled WGS sequence"/>
</dbReference>
<organism evidence="7 8">
    <name type="scientific">Halolactibacillus halophilus</name>
    <dbReference type="NCBI Taxonomy" id="306540"/>
    <lineage>
        <taxon>Bacteria</taxon>
        <taxon>Bacillati</taxon>
        <taxon>Bacillota</taxon>
        <taxon>Bacilli</taxon>
        <taxon>Bacillales</taxon>
        <taxon>Bacillaceae</taxon>
        <taxon>Halolactibacillus</taxon>
    </lineage>
</organism>
<evidence type="ECO:0000313" key="7">
    <source>
        <dbReference type="EMBL" id="SFP69845.1"/>
    </source>
</evidence>
<dbReference type="CDD" id="cd00340">
    <property type="entry name" value="GSH_Peroxidase"/>
    <property type="match status" value="1"/>
</dbReference>
<dbReference type="InterPro" id="IPR013766">
    <property type="entry name" value="Thioredoxin_domain"/>
</dbReference>
<dbReference type="EMBL" id="FOXC01000044">
    <property type="protein sequence ID" value="SFP69845.1"/>
    <property type="molecule type" value="Genomic_DNA"/>
</dbReference>
<gene>
    <name evidence="7" type="ORF">SAMN05421839_14411</name>
</gene>
<name>A0A1I5SGL0_9BACI</name>
<dbReference type="STRING" id="306540.SAMN05421839_14411"/>
<dbReference type="FunFam" id="3.40.30.10:FF:000010">
    <property type="entry name" value="Glutathione peroxidase"/>
    <property type="match status" value="1"/>
</dbReference>
<sequence>MMTTIYDFEALTVEGEPVSLDQYKGDVLLVVNTASKCGFTPQFEDLQKLYSEYKDQGLTILGFPCNQFNAQEPGTNEEAAEFCQMNYGVEFPVFSKIDVNGTKAHPLFQYLKEAQPFEGFDETTMNGKLIKKIVSDKYPEWMIGNDLKWNFTKFLVNREGVILKRYEPTVEPMDFEKDIQAVLA</sequence>
<dbReference type="InterPro" id="IPR000889">
    <property type="entry name" value="Glutathione_peroxidase"/>
</dbReference>
<dbReference type="PROSITE" id="PS51352">
    <property type="entry name" value="THIOREDOXIN_2"/>
    <property type="match status" value="1"/>
</dbReference>
<dbReference type="InterPro" id="IPR029760">
    <property type="entry name" value="GPX_CS"/>
</dbReference>
<evidence type="ECO:0000313" key="8">
    <source>
        <dbReference type="Proteomes" id="UP000242243"/>
    </source>
</evidence>
<dbReference type="AlphaFoldDB" id="A0A1I5SGL0"/>
<dbReference type="PANTHER" id="PTHR11592:SF78">
    <property type="entry name" value="GLUTATHIONE PEROXIDASE"/>
    <property type="match status" value="1"/>
</dbReference>
<evidence type="ECO:0000256" key="3">
    <source>
        <dbReference type="ARBA" id="ARBA00023002"/>
    </source>
</evidence>
<feature type="domain" description="Thioredoxin" evidence="6">
    <location>
        <begin position="1"/>
        <end position="184"/>
    </location>
</feature>
<accession>A0A1I5SGL0</accession>
<dbReference type="SUPFAM" id="SSF52833">
    <property type="entry name" value="Thioredoxin-like"/>
    <property type="match status" value="1"/>
</dbReference>
<keyword evidence="2 5" id="KW-0575">Peroxidase</keyword>
<dbReference type="PIRSF" id="PIRSF000303">
    <property type="entry name" value="Glutathion_perox"/>
    <property type="match status" value="1"/>
</dbReference>
<protein>
    <recommendedName>
        <fullName evidence="5">Glutathione peroxidase</fullName>
    </recommendedName>
</protein>
<dbReference type="PROSITE" id="PS00763">
    <property type="entry name" value="GLUTATHIONE_PEROXID_2"/>
    <property type="match status" value="1"/>
</dbReference>
<dbReference type="Gene3D" id="3.40.30.10">
    <property type="entry name" value="Glutaredoxin"/>
    <property type="match status" value="1"/>
</dbReference>
<dbReference type="GO" id="GO:0004601">
    <property type="term" value="F:peroxidase activity"/>
    <property type="evidence" value="ECO:0007669"/>
    <property type="project" value="UniProtKB-KW"/>
</dbReference>
<evidence type="ECO:0000256" key="5">
    <source>
        <dbReference type="RuleBase" id="RU000499"/>
    </source>
</evidence>
<dbReference type="InterPro" id="IPR036249">
    <property type="entry name" value="Thioredoxin-like_sf"/>
</dbReference>
<comment type="similarity">
    <text evidence="1 5">Belongs to the glutathione peroxidase family.</text>
</comment>
<dbReference type="GO" id="GO:0034599">
    <property type="term" value="P:cellular response to oxidative stress"/>
    <property type="evidence" value="ECO:0007669"/>
    <property type="project" value="TreeGrafter"/>
</dbReference>
<dbReference type="Pfam" id="PF00255">
    <property type="entry name" value="GSHPx"/>
    <property type="match status" value="1"/>
</dbReference>
<dbReference type="PANTHER" id="PTHR11592">
    <property type="entry name" value="GLUTATHIONE PEROXIDASE"/>
    <property type="match status" value="1"/>
</dbReference>
<dbReference type="PROSITE" id="PS51355">
    <property type="entry name" value="GLUTATHIONE_PEROXID_3"/>
    <property type="match status" value="1"/>
</dbReference>
<reference evidence="7 8" key="1">
    <citation type="submission" date="2016-10" db="EMBL/GenBank/DDBJ databases">
        <authorList>
            <person name="de Groot N.N."/>
        </authorList>
    </citation>
    <scope>NUCLEOTIDE SEQUENCE [LARGE SCALE GENOMIC DNA]</scope>
    <source>
        <strain evidence="7 8">DSM 17073</strain>
    </source>
</reference>
<dbReference type="PRINTS" id="PR01011">
    <property type="entry name" value="GLUTPROXDASE"/>
</dbReference>
<evidence type="ECO:0000259" key="6">
    <source>
        <dbReference type="PROSITE" id="PS51352"/>
    </source>
</evidence>